<evidence type="ECO:0000313" key="3">
    <source>
        <dbReference type="Proteomes" id="UP000092627"/>
    </source>
</evidence>
<keyword evidence="1" id="KW-0472">Membrane</keyword>
<reference evidence="2 3" key="1">
    <citation type="submission" date="2016-06" db="EMBL/GenBank/DDBJ databases">
        <authorList>
            <person name="Kjaerup R.B."/>
            <person name="Dalgaard T.S."/>
            <person name="Juul-Madsen H.R."/>
        </authorList>
    </citation>
    <scope>NUCLEOTIDE SEQUENCE [LARGE SCALE GENOMIC DNA]</scope>
    <source>
        <strain evidence="2 3">CECT 5080</strain>
    </source>
</reference>
<dbReference type="Proteomes" id="UP000092627">
    <property type="component" value="Unassembled WGS sequence"/>
</dbReference>
<organism evidence="2 3">
    <name type="scientific">Marinomonas aquimarina</name>
    <dbReference type="NCBI Taxonomy" id="295068"/>
    <lineage>
        <taxon>Bacteria</taxon>
        <taxon>Pseudomonadati</taxon>
        <taxon>Pseudomonadota</taxon>
        <taxon>Gammaproteobacteria</taxon>
        <taxon>Oceanospirillales</taxon>
        <taxon>Oceanospirillaceae</taxon>
        <taxon>Marinomonas</taxon>
    </lineage>
</organism>
<dbReference type="RefSeq" id="WP_067208949.1">
    <property type="nucleotide sequence ID" value="NZ_FLOC01000008.1"/>
</dbReference>
<keyword evidence="1" id="KW-0812">Transmembrane</keyword>
<gene>
    <name evidence="2" type="ORF">MAQ5080_01604</name>
</gene>
<proteinExistence type="predicted"/>
<dbReference type="OrthoDB" id="6106351at2"/>
<feature type="transmembrane region" description="Helical" evidence="1">
    <location>
        <begin position="25"/>
        <end position="46"/>
    </location>
</feature>
<name>A0A1A8TDV4_9GAMM</name>
<keyword evidence="3" id="KW-1185">Reference proteome</keyword>
<keyword evidence="1" id="KW-1133">Transmembrane helix</keyword>
<dbReference type="EMBL" id="FLOC01000008">
    <property type="protein sequence ID" value="SBS30215.1"/>
    <property type="molecule type" value="Genomic_DNA"/>
</dbReference>
<dbReference type="InterPro" id="IPR025489">
    <property type="entry name" value="DUF4381"/>
</dbReference>
<dbReference type="Pfam" id="PF14316">
    <property type="entry name" value="DUF4381"/>
    <property type="match status" value="1"/>
</dbReference>
<evidence type="ECO:0000313" key="2">
    <source>
        <dbReference type="EMBL" id="SBS30215.1"/>
    </source>
</evidence>
<dbReference type="STRING" id="295068.MAQ5080_01604"/>
<accession>A0A1A8TDV4</accession>
<evidence type="ECO:0008006" key="4">
    <source>
        <dbReference type="Google" id="ProtNLM"/>
    </source>
</evidence>
<sequence>MSMTIELPNKAYMLPQAIPEWPPVWWFWLVVAAAILLLALLVFSLVRRHRQRAYRREALAQLSQTQELSDQALIELCLSVIKRCLMTEGKQELVSIPTSELLPILDRHNKRSKIKLAVYEACFTSAIYQPNSQLSADEREALLRVTKAWIRGHRA</sequence>
<dbReference type="AlphaFoldDB" id="A0A1A8TDV4"/>
<protein>
    <recommendedName>
        <fullName evidence="4">DUF4381 domain-containing protein</fullName>
    </recommendedName>
</protein>
<evidence type="ECO:0000256" key="1">
    <source>
        <dbReference type="SAM" id="Phobius"/>
    </source>
</evidence>